<dbReference type="CDD" id="cd00084">
    <property type="entry name" value="HMG-box_SF"/>
    <property type="match status" value="1"/>
</dbReference>
<evidence type="ECO:0000259" key="3">
    <source>
        <dbReference type="PROSITE" id="PS50118"/>
    </source>
</evidence>
<dbReference type="OMA" id="WIAFIKE"/>
<dbReference type="AlphaFoldDB" id="M7P6N5"/>
<dbReference type="EMBL" id="AFWA02000012">
    <property type="protein sequence ID" value="EMR09545.1"/>
    <property type="molecule type" value="Genomic_DNA"/>
</dbReference>
<organism evidence="4 5">
    <name type="scientific">Pneumocystis murina (strain B123)</name>
    <name type="common">Mouse pneumocystis pneumonia agent</name>
    <name type="synonym">Pneumocystis carinii f. sp. muris</name>
    <dbReference type="NCBI Taxonomy" id="1069680"/>
    <lineage>
        <taxon>Eukaryota</taxon>
        <taxon>Fungi</taxon>
        <taxon>Dikarya</taxon>
        <taxon>Ascomycota</taxon>
        <taxon>Taphrinomycotina</taxon>
        <taxon>Pneumocystomycetes</taxon>
        <taxon>Pneumocystaceae</taxon>
        <taxon>Pneumocystis</taxon>
    </lineage>
</organism>
<evidence type="ECO:0000313" key="5">
    <source>
        <dbReference type="Proteomes" id="UP000011958"/>
    </source>
</evidence>
<dbReference type="PANTHER" id="PTHR48112">
    <property type="entry name" value="HIGH MOBILITY GROUP PROTEIN DSP1"/>
    <property type="match status" value="1"/>
</dbReference>
<feature type="DNA-binding region" description="HMG box" evidence="2">
    <location>
        <begin position="84"/>
        <end position="147"/>
    </location>
</feature>
<dbReference type="Proteomes" id="UP000011958">
    <property type="component" value="Unassembled WGS sequence"/>
</dbReference>
<protein>
    <recommendedName>
        <fullName evidence="3">HMG box domain-containing protein</fullName>
    </recommendedName>
</protein>
<dbReference type="Gene3D" id="1.10.30.10">
    <property type="entry name" value="High mobility group box domain"/>
    <property type="match status" value="2"/>
</dbReference>
<dbReference type="GO" id="GO:0003677">
    <property type="term" value="F:DNA binding"/>
    <property type="evidence" value="ECO:0007669"/>
    <property type="project" value="UniProtKB-UniRule"/>
</dbReference>
<keyword evidence="5" id="KW-1185">Reference proteome</keyword>
<keyword evidence="1 2" id="KW-0238">DNA-binding</keyword>
<dbReference type="Pfam" id="PF00505">
    <property type="entry name" value="HMG_box"/>
    <property type="match status" value="1"/>
</dbReference>
<name>M7P6N5_PNEMU</name>
<sequence>MISTNFIISIGFSTKTLGYRGIRAVFKRCLGGMIPINKEYIIQWTNTRRNKKNLFYDFHRFNSSKSTSRSTKANQELKALPTPSRMGYSPWIAFIKEKFKQMTGNGKEIMKQCSSIWKNMSQEERQTYKDISSESRLQASRTYMNWINSLSPKEIMKENHIRNQLRKQGKKGITFIKDPRKPKRPLSAFLFFCAYARSSPDFIEKYTEGTTKITEQTKILAKKWALMDDFEKQEFINSSINDKERYQKELEIYYKL</sequence>
<evidence type="ECO:0000256" key="1">
    <source>
        <dbReference type="ARBA" id="ARBA00023125"/>
    </source>
</evidence>
<dbReference type="Pfam" id="PF09011">
    <property type="entry name" value="HMG_box_2"/>
    <property type="match status" value="1"/>
</dbReference>
<dbReference type="InterPro" id="IPR009071">
    <property type="entry name" value="HMG_box_dom"/>
</dbReference>
<feature type="domain" description="HMG box" evidence="3">
    <location>
        <begin position="182"/>
        <end position="254"/>
    </location>
</feature>
<keyword evidence="2" id="KW-0539">Nucleus</keyword>
<dbReference type="STRING" id="1069680.M7P6N5"/>
<dbReference type="SMART" id="SM00398">
    <property type="entry name" value="HMG"/>
    <property type="match status" value="2"/>
</dbReference>
<accession>M7P6N5</accession>
<comment type="caution">
    <text evidence="4">The sequence shown here is derived from an EMBL/GenBank/DDBJ whole genome shotgun (WGS) entry which is preliminary data.</text>
</comment>
<dbReference type="InterPro" id="IPR036910">
    <property type="entry name" value="HMG_box_dom_sf"/>
</dbReference>
<dbReference type="PROSITE" id="PS50118">
    <property type="entry name" value="HMG_BOX_2"/>
    <property type="match status" value="2"/>
</dbReference>
<evidence type="ECO:0000256" key="2">
    <source>
        <dbReference type="PROSITE-ProRule" id="PRU00267"/>
    </source>
</evidence>
<reference evidence="5" key="1">
    <citation type="journal article" date="2016" name="Nat. Commun.">
        <title>Genome analysis of three Pneumocystis species reveals adaptation mechanisms to life exclusively in mammalian hosts.</title>
        <authorList>
            <person name="Ma L."/>
            <person name="Chen Z."/>
            <person name="Huang D.W."/>
            <person name="Kutty G."/>
            <person name="Ishihara M."/>
            <person name="Wang H."/>
            <person name="Abouelleil A."/>
            <person name="Bishop L."/>
            <person name="Davey E."/>
            <person name="Deng R."/>
            <person name="Deng X."/>
            <person name="Fan L."/>
            <person name="Fantoni G."/>
            <person name="Fitzgerald M."/>
            <person name="Gogineni E."/>
            <person name="Goldberg J.M."/>
            <person name="Handley G."/>
            <person name="Hu X."/>
            <person name="Huber C."/>
            <person name="Jiao X."/>
            <person name="Jones K."/>
            <person name="Levin J.Z."/>
            <person name="Liu Y."/>
            <person name="Macdonald P."/>
            <person name="Melnikov A."/>
            <person name="Raley C."/>
            <person name="Sassi M."/>
            <person name="Sherman B.T."/>
            <person name="Song X."/>
            <person name="Sykes S."/>
            <person name="Tran B."/>
            <person name="Walsh L."/>
            <person name="Xia Y."/>
            <person name="Yang J."/>
            <person name="Young S."/>
            <person name="Zeng Q."/>
            <person name="Zheng X."/>
            <person name="Stephens R."/>
            <person name="Nusbaum C."/>
            <person name="Birren B.W."/>
            <person name="Azadi P."/>
            <person name="Lempicki R.A."/>
            <person name="Cuomo C.A."/>
            <person name="Kovacs J.A."/>
        </authorList>
    </citation>
    <scope>NUCLEOTIDE SEQUENCE [LARGE SCALE GENOMIC DNA]</scope>
    <source>
        <strain evidence="5">B123</strain>
    </source>
</reference>
<dbReference type="GeneID" id="19895823"/>
<dbReference type="HOGENOM" id="CLU_1086325_0_0_1"/>
<feature type="DNA-binding region" description="HMG box" evidence="2">
    <location>
        <begin position="182"/>
        <end position="254"/>
    </location>
</feature>
<feature type="domain" description="HMG box" evidence="3">
    <location>
        <begin position="84"/>
        <end position="147"/>
    </location>
</feature>
<dbReference type="RefSeq" id="XP_007874112.1">
    <property type="nucleotide sequence ID" value="XM_007875921.1"/>
</dbReference>
<evidence type="ECO:0000313" key="4">
    <source>
        <dbReference type="EMBL" id="EMR09545.1"/>
    </source>
</evidence>
<dbReference type="SUPFAM" id="SSF47095">
    <property type="entry name" value="HMG-box"/>
    <property type="match status" value="2"/>
</dbReference>
<dbReference type="GO" id="GO:0005634">
    <property type="term" value="C:nucleus"/>
    <property type="evidence" value="ECO:0007669"/>
    <property type="project" value="UniProtKB-UniRule"/>
</dbReference>
<dbReference type="InterPro" id="IPR050342">
    <property type="entry name" value="HMGB"/>
</dbReference>
<gene>
    <name evidence="4" type="ORF">PNEG_02130</name>
</gene>
<dbReference type="VEuPathDB" id="FungiDB:PNEG_02130"/>
<proteinExistence type="predicted"/>
<dbReference type="eggNOG" id="KOG0381">
    <property type="taxonomic scope" value="Eukaryota"/>
</dbReference>
<dbReference type="OrthoDB" id="1919336at2759"/>